<feature type="domain" description="ATPase AAA-type core" evidence="1">
    <location>
        <begin position="43"/>
        <end position="178"/>
    </location>
</feature>
<dbReference type="GO" id="GO:0016887">
    <property type="term" value="F:ATP hydrolysis activity"/>
    <property type="evidence" value="ECO:0007669"/>
    <property type="project" value="InterPro"/>
</dbReference>
<dbReference type="SUPFAM" id="SSF52540">
    <property type="entry name" value="P-loop containing nucleoside triphosphate hydrolases"/>
    <property type="match status" value="1"/>
</dbReference>
<dbReference type="EMBL" id="PP438412">
    <property type="protein sequence ID" value="XAI95542.1"/>
    <property type="molecule type" value="Genomic_DNA"/>
</dbReference>
<protein>
    <recommendedName>
        <fullName evidence="1">ATPase AAA-type core domain-containing protein</fullName>
    </recommendedName>
</protein>
<evidence type="ECO:0000313" key="2">
    <source>
        <dbReference type="EMBL" id="XAI95542.1"/>
    </source>
</evidence>
<organism evidence="2 3">
    <name type="scientific">Microcystis phage Mvi-JY20</name>
    <dbReference type="NCBI Taxonomy" id="3128146"/>
    <lineage>
        <taxon>Viruses</taxon>
        <taxon>Duplodnaviria</taxon>
        <taxon>Heunggongvirae</taxon>
        <taxon>Uroviricota</taxon>
        <taxon>Caudoviricetes</taxon>
    </lineage>
</organism>
<dbReference type="CDD" id="cd00267">
    <property type="entry name" value="ABC_ATPase"/>
    <property type="match status" value="1"/>
</dbReference>
<dbReference type="Pfam" id="PF13304">
    <property type="entry name" value="AAA_21"/>
    <property type="match status" value="1"/>
</dbReference>
<proteinExistence type="predicted"/>
<sequence length="205" mass="22676">MTIKDHALNVKYRNRRIDEIVAQISRLDTRFEDTAKELTLATDAAELAKQAIYLKAGARQQVQALVSELLTYVFSEQITFVFEDKLDAEDNLVGFVPRLIRGELSSSYTGHGHGAANLISFACRLSCLLLNGKVAPVLVLDEPATNLDAEKWSRLLEFVNILAERYSLQIIMVTHSPVSGSNNITVTSRADGSSHVVIRDSAKTE</sequence>
<name>A0AAX4QGI0_9CAUD</name>
<dbReference type="InterPro" id="IPR003959">
    <property type="entry name" value="ATPase_AAA_core"/>
</dbReference>
<reference evidence="2" key="1">
    <citation type="submission" date="2024-03" db="EMBL/GenBank/DDBJ databases">
        <authorList>
            <person name="Lin W."/>
            <person name="Li D."/>
            <person name="Tong Y."/>
        </authorList>
    </citation>
    <scope>NUCLEOTIDE SEQUENCE</scope>
</reference>
<dbReference type="Gene3D" id="3.40.50.300">
    <property type="entry name" value="P-loop containing nucleotide triphosphate hydrolases"/>
    <property type="match status" value="1"/>
</dbReference>
<evidence type="ECO:0000259" key="1">
    <source>
        <dbReference type="Pfam" id="PF13304"/>
    </source>
</evidence>
<dbReference type="Proteomes" id="UP001459105">
    <property type="component" value="Segment"/>
</dbReference>
<evidence type="ECO:0000313" key="3">
    <source>
        <dbReference type="Proteomes" id="UP001459105"/>
    </source>
</evidence>
<dbReference type="InterPro" id="IPR027417">
    <property type="entry name" value="P-loop_NTPase"/>
</dbReference>
<dbReference type="GO" id="GO:0005524">
    <property type="term" value="F:ATP binding"/>
    <property type="evidence" value="ECO:0007669"/>
    <property type="project" value="InterPro"/>
</dbReference>
<accession>A0AAX4QGI0</accession>